<dbReference type="Proteomes" id="UP001432322">
    <property type="component" value="Unassembled WGS sequence"/>
</dbReference>
<name>A0AAV5VNS2_9BILA</name>
<organism evidence="1 2">
    <name type="scientific">Pristionchus fissidentatus</name>
    <dbReference type="NCBI Taxonomy" id="1538716"/>
    <lineage>
        <taxon>Eukaryota</taxon>
        <taxon>Metazoa</taxon>
        <taxon>Ecdysozoa</taxon>
        <taxon>Nematoda</taxon>
        <taxon>Chromadorea</taxon>
        <taxon>Rhabditida</taxon>
        <taxon>Rhabditina</taxon>
        <taxon>Diplogasteromorpha</taxon>
        <taxon>Diplogasteroidea</taxon>
        <taxon>Neodiplogasteridae</taxon>
        <taxon>Pristionchus</taxon>
    </lineage>
</organism>
<proteinExistence type="predicted"/>
<sequence length="224" mass="25802">NVKLTIGRASTLLNDAALGIMREIEWRTRLSQRGNLQCASCNLLLEPRFPKSSIQTANCACGSYTCVRCKRLDHAPMGCDDAAVWSRIKEMDDEATAIAEASRCFSLSPSDYEQCMTPSHSIQDDEWKNNIRIMKQYDRVNGRKLEKAVATASRMIELRTVQVLAKLKEIPITNEKRHTHRDIDKDWCNLAERLYKSLLSLRSTKEKAMNLTRTMDYVLRHYHY</sequence>
<protein>
    <submittedName>
        <fullName evidence="1">Uncharacterized protein</fullName>
    </submittedName>
</protein>
<keyword evidence="2" id="KW-1185">Reference proteome</keyword>
<dbReference type="AlphaFoldDB" id="A0AAV5VNS2"/>
<gene>
    <name evidence="1" type="ORF">PFISCL1PPCAC_11617</name>
</gene>
<comment type="caution">
    <text evidence="1">The sequence shown here is derived from an EMBL/GenBank/DDBJ whole genome shotgun (WGS) entry which is preliminary data.</text>
</comment>
<feature type="non-terminal residue" evidence="1">
    <location>
        <position position="1"/>
    </location>
</feature>
<evidence type="ECO:0000313" key="1">
    <source>
        <dbReference type="EMBL" id="GMT20320.1"/>
    </source>
</evidence>
<reference evidence="1" key="1">
    <citation type="submission" date="2023-10" db="EMBL/GenBank/DDBJ databases">
        <title>Genome assembly of Pristionchus species.</title>
        <authorList>
            <person name="Yoshida K."/>
            <person name="Sommer R.J."/>
        </authorList>
    </citation>
    <scope>NUCLEOTIDE SEQUENCE</scope>
    <source>
        <strain evidence="1">RS5133</strain>
    </source>
</reference>
<evidence type="ECO:0000313" key="2">
    <source>
        <dbReference type="Proteomes" id="UP001432322"/>
    </source>
</evidence>
<dbReference type="EMBL" id="BTSY01000003">
    <property type="protein sequence ID" value="GMT20320.1"/>
    <property type="molecule type" value="Genomic_DNA"/>
</dbReference>
<accession>A0AAV5VNS2</accession>